<accession>A0A1B8ZWE7</accession>
<proteinExistence type="predicted"/>
<dbReference type="EMBL" id="MAYH01000012">
    <property type="protein sequence ID" value="OCA75912.1"/>
    <property type="molecule type" value="Genomic_DNA"/>
</dbReference>
<sequence>MMITLFSGLLSGQDIDSIRLTNILKSLKLDKNKIRQELCVEKKMPSVEDSYIAIIPVILHQEKDDYIFTAQNYILITDSNGTIKNQYFDPTELDSDAVGLRGFTIDTGLYTISQNIRAFGVKADFVGSSKVYPYDTGKLSMYYPEGETLKKVLDQFEIDSARGEWDTRCNGEFRDKHSYIILDSSQTNNFTDLKVKTIAVTTISKEIKGECENKETSKTFYKTLKFKNGKYQ</sequence>
<evidence type="ECO:0000313" key="2">
    <source>
        <dbReference type="Proteomes" id="UP000092651"/>
    </source>
</evidence>
<dbReference type="Proteomes" id="UP000092651">
    <property type="component" value="Unassembled WGS sequence"/>
</dbReference>
<comment type="caution">
    <text evidence="1">The sequence shown here is derived from an EMBL/GenBank/DDBJ whole genome shotgun (WGS) entry which is preliminary data.</text>
</comment>
<dbReference type="AlphaFoldDB" id="A0A1B8ZWE7"/>
<reference evidence="1 2" key="1">
    <citation type="submission" date="2016-07" db="EMBL/GenBank/DDBJ databases">
        <authorList>
            <person name="Jeong J.-J."/>
            <person name="Kim D.W."/>
            <person name="Sang M.K."/>
            <person name="Choi I.-G."/>
            <person name="Kim K.D."/>
        </authorList>
    </citation>
    <scope>NUCLEOTIDE SEQUENCE [LARGE SCALE GENOMIC DNA]</scope>
    <source>
        <strain evidence="1 2">UTM-3</strain>
    </source>
</reference>
<evidence type="ECO:0000313" key="1">
    <source>
        <dbReference type="EMBL" id="OCA75912.1"/>
    </source>
</evidence>
<gene>
    <name evidence="1" type="ORF">BBI01_04230</name>
</gene>
<protein>
    <submittedName>
        <fullName evidence="1">Uncharacterized protein</fullName>
    </submittedName>
</protein>
<organism evidence="1 2">
    <name type="scientific">Chryseobacterium artocarpi</name>
    <dbReference type="NCBI Taxonomy" id="1414727"/>
    <lineage>
        <taxon>Bacteria</taxon>
        <taxon>Pseudomonadati</taxon>
        <taxon>Bacteroidota</taxon>
        <taxon>Flavobacteriia</taxon>
        <taxon>Flavobacteriales</taxon>
        <taxon>Weeksellaceae</taxon>
        <taxon>Chryseobacterium group</taxon>
        <taxon>Chryseobacterium</taxon>
    </lineage>
</organism>
<name>A0A1B8ZWE7_9FLAO</name>
<keyword evidence="2" id="KW-1185">Reference proteome</keyword>